<dbReference type="Proteomes" id="UP000693738">
    <property type="component" value="Unassembled WGS sequence"/>
</dbReference>
<gene>
    <name evidence="1" type="ORF">FEQUK3_LOCUS6399</name>
</gene>
<evidence type="ECO:0000313" key="1">
    <source>
        <dbReference type="EMBL" id="CAG7560566.1"/>
    </source>
</evidence>
<accession>A0A8J2IRZ2</accession>
<dbReference type="EMBL" id="CAJSTJ010000136">
    <property type="protein sequence ID" value="CAG7560566.1"/>
    <property type="molecule type" value="Genomic_DNA"/>
</dbReference>
<comment type="caution">
    <text evidence="1">The sequence shown here is derived from an EMBL/GenBank/DDBJ whole genome shotgun (WGS) entry which is preliminary data.</text>
</comment>
<sequence>MAHDPRTTYFLSQVSLTPPLRLTRLTTPPPQDFFCQSSPNSEIAHNLLVQARITSPTYIPPQSQRLHFLRSEKQKAAVCDTSTWTFTKHEVAVAFDTLMDQPVLPPAGVAQALLMYGNLGTLGELWAHSTDATLEKRMKCKRLSVNFDALEMSWLDKAVAHDNVNYIHLLCQMQVGQEILDRAFGIALSKLSLRAIKLLLSFGAVASGYEEAIDKQIKDRNLELVELLLSAPDSMDSATWKECLDDELSRAEAGETLSISFLLLLLSNRPGLASDSLLLSALRSHNVQATAIILAYATSNEIFLNIRHQASELVSHCQDDNDRFMLFKLLFDSDLVEDSLPLREELVKDTKARHIPLIKLLVQAGVEVDGALNWAISHVDTELIEVLDCGNHSSLSTRILTGGVSERRDDDS</sequence>
<protein>
    <submittedName>
        <fullName evidence="1">Uncharacterized protein</fullName>
    </submittedName>
</protein>
<reference evidence="1" key="1">
    <citation type="submission" date="2021-05" db="EMBL/GenBank/DDBJ databases">
        <authorList>
            <person name="Khan N."/>
        </authorList>
    </citation>
    <scope>NUCLEOTIDE SEQUENCE</scope>
</reference>
<organism evidence="1 2">
    <name type="scientific">Fusarium equiseti</name>
    <name type="common">Fusarium scirpi</name>
    <dbReference type="NCBI Taxonomy" id="61235"/>
    <lineage>
        <taxon>Eukaryota</taxon>
        <taxon>Fungi</taxon>
        <taxon>Dikarya</taxon>
        <taxon>Ascomycota</taxon>
        <taxon>Pezizomycotina</taxon>
        <taxon>Sordariomycetes</taxon>
        <taxon>Hypocreomycetidae</taxon>
        <taxon>Hypocreales</taxon>
        <taxon>Nectriaceae</taxon>
        <taxon>Fusarium</taxon>
        <taxon>Fusarium incarnatum-equiseti species complex</taxon>
    </lineage>
</organism>
<dbReference type="AlphaFoldDB" id="A0A8J2IRZ2"/>
<name>A0A8J2IRZ2_FUSEQ</name>
<proteinExistence type="predicted"/>
<evidence type="ECO:0000313" key="2">
    <source>
        <dbReference type="Proteomes" id="UP000693738"/>
    </source>
</evidence>